<sequence>MNTIFWAQNGRVEACGTHAELMQTSPTYQNLVFKSRAAEEFTY</sequence>
<reference evidence="1 2" key="1">
    <citation type="submission" date="2010-08" db="EMBL/GenBank/DDBJ databases">
        <authorList>
            <person name="Durkin A.S."/>
            <person name="Madupu R."/>
            <person name="Torralba M."/>
            <person name="Gillis M."/>
            <person name="Methe B."/>
            <person name="Sutton G."/>
            <person name="Nelson K.E."/>
        </authorList>
    </citation>
    <scope>NUCLEOTIDE SEQUENCE [LARGE SCALE GENOMIC DNA]</scope>
    <source>
        <strain evidence="1 2">PB189-T1-4</strain>
    </source>
</reference>
<organism evidence="1 2">
    <name type="scientific">Fannyhessea vaginae PB189-T1-4</name>
    <dbReference type="NCBI Taxonomy" id="866774"/>
    <lineage>
        <taxon>Bacteria</taxon>
        <taxon>Bacillati</taxon>
        <taxon>Actinomycetota</taxon>
        <taxon>Coriobacteriia</taxon>
        <taxon>Coriobacteriales</taxon>
        <taxon>Atopobiaceae</taxon>
        <taxon>Fannyhessea</taxon>
    </lineage>
</organism>
<evidence type="ECO:0000313" key="2">
    <source>
        <dbReference type="Proteomes" id="UP000004431"/>
    </source>
</evidence>
<comment type="caution">
    <text evidence="1">The sequence shown here is derived from an EMBL/GenBank/DDBJ whole genome shotgun (WGS) entry which is preliminary data.</text>
</comment>
<accession>A0ABP2IX45</accession>
<evidence type="ECO:0008006" key="3">
    <source>
        <dbReference type="Google" id="ProtNLM"/>
    </source>
</evidence>
<keyword evidence="2" id="KW-1185">Reference proteome</keyword>
<gene>
    <name evidence="1" type="ORF">HMPREF9248_1255</name>
</gene>
<evidence type="ECO:0000313" key="1">
    <source>
        <dbReference type="EMBL" id="EFL43660.1"/>
    </source>
</evidence>
<dbReference type="EMBL" id="AEDQ01000032">
    <property type="protein sequence ID" value="EFL43660.1"/>
    <property type="molecule type" value="Genomic_DNA"/>
</dbReference>
<proteinExistence type="predicted"/>
<name>A0ABP2IX45_9ACTN</name>
<protein>
    <recommendedName>
        <fullName evidence="3">ABC transmembrane type-1 domain-containing protein</fullName>
    </recommendedName>
</protein>
<dbReference type="Proteomes" id="UP000004431">
    <property type="component" value="Unassembled WGS sequence"/>
</dbReference>